<comment type="similarity">
    <text evidence="2">Belongs to the UPF0410 family.</text>
</comment>
<keyword evidence="9" id="KW-1185">Reference proteome</keyword>
<organism evidence="8 9">
    <name type="scientific">Methylobacterium soli</name>
    <dbReference type="NCBI Taxonomy" id="553447"/>
    <lineage>
        <taxon>Bacteria</taxon>
        <taxon>Pseudomonadati</taxon>
        <taxon>Pseudomonadota</taxon>
        <taxon>Alphaproteobacteria</taxon>
        <taxon>Hyphomicrobiales</taxon>
        <taxon>Methylobacteriaceae</taxon>
        <taxon>Methylobacterium</taxon>
    </lineage>
</organism>
<keyword evidence="4 7" id="KW-0812">Transmembrane</keyword>
<evidence type="ECO:0000256" key="7">
    <source>
        <dbReference type="SAM" id="Phobius"/>
    </source>
</evidence>
<feature type="transmembrane region" description="Helical" evidence="7">
    <location>
        <begin position="28"/>
        <end position="47"/>
    </location>
</feature>
<keyword evidence="5 7" id="KW-1133">Transmembrane helix</keyword>
<dbReference type="PANTHER" id="PTHR33884:SF3">
    <property type="entry name" value="UPF0410 PROTEIN YMGE"/>
    <property type="match status" value="1"/>
</dbReference>
<evidence type="ECO:0000256" key="3">
    <source>
        <dbReference type="ARBA" id="ARBA00022475"/>
    </source>
</evidence>
<dbReference type="EMBL" id="VZZK01000004">
    <property type="protein sequence ID" value="KAB1080573.1"/>
    <property type="molecule type" value="Genomic_DNA"/>
</dbReference>
<dbReference type="InterPro" id="IPR007341">
    <property type="entry name" value="Transgly_assoc"/>
</dbReference>
<reference evidence="8 9" key="1">
    <citation type="submission" date="2019-09" db="EMBL/GenBank/DDBJ databases">
        <title>YIM 48816 draft genome.</title>
        <authorList>
            <person name="Jiang L."/>
        </authorList>
    </citation>
    <scope>NUCLEOTIDE SEQUENCE [LARGE SCALE GENOMIC DNA]</scope>
    <source>
        <strain evidence="8 9">YIM 48816</strain>
    </source>
</reference>
<dbReference type="Pfam" id="PF04226">
    <property type="entry name" value="Transgly_assoc"/>
    <property type="match status" value="1"/>
</dbReference>
<dbReference type="PANTHER" id="PTHR33884">
    <property type="entry name" value="UPF0410 PROTEIN YMGE"/>
    <property type="match status" value="1"/>
</dbReference>
<evidence type="ECO:0000256" key="1">
    <source>
        <dbReference type="ARBA" id="ARBA00004651"/>
    </source>
</evidence>
<gene>
    <name evidence="8" type="ORF">F6X53_05115</name>
</gene>
<proteinExistence type="inferred from homology"/>
<evidence type="ECO:0000256" key="6">
    <source>
        <dbReference type="ARBA" id="ARBA00023136"/>
    </source>
</evidence>
<feature type="transmembrane region" description="Helical" evidence="7">
    <location>
        <begin position="59"/>
        <end position="80"/>
    </location>
</feature>
<sequence length="90" mass="9380">MSLLAWIVLGLIAGFIGSKIVNNTGQGLVVDILLGIVGAVVGCFLFNQFGQPGVSGFNLYSLLVAVVGAVVGAVVVLWLYHALIGRRRVV</sequence>
<comment type="caution">
    <text evidence="8">The sequence shown here is derived from an EMBL/GenBank/DDBJ whole genome shotgun (WGS) entry which is preliminary data.</text>
</comment>
<keyword evidence="6 7" id="KW-0472">Membrane</keyword>
<evidence type="ECO:0000256" key="5">
    <source>
        <dbReference type="ARBA" id="ARBA00022989"/>
    </source>
</evidence>
<dbReference type="RefSeq" id="WP_150997865.1">
    <property type="nucleotide sequence ID" value="NZ_BPQY01000249.1"/>
</dbReference>
<evidence type="ECO:0000256" key="4">
    <source>
        <dbReference type="ARBA" id="ARBA00022692"/>
    </source>
</evidence>
<evidence type="ECO:0000313" key="8">
    <source>
        <dbReference type="EMBL" id="KAB1080573.1"/>
    </source>
</evidence>
<keyword evidence="3" id="KW-1003">Cell membrane</keyword>
<name>A0A6L3T5F2_9HYPH</name>
<evidence type="ECO:0000256" key="2">
    <source>
        <dbReference type="ARBA" id="ARBA00011006"/>
    </source>
</evidence>
<dbReference type="AlphaFoldDB" id="A0A6L3T5F2"/>
<dbReference type="OrthoDB" id="9811343at2"/>
<protein>
    <submittedName>
        <fullName evidence="8">GlsB/YeaQ/YmgE family stress response membrane protein</fullName>
    </submittedName>
</protein>
<dbReference type="Proteomes" id="UP000474159">
    <property type="component" value="Unassembled WGS sequence"/>
</dbReference>
<evidence type="ECO:0000313" key="9">
    <source>
        <dbReference type="Proteomes" id="UP000474159"/>
    </source>
</evidence>
<dbReference type="GO" id="GO:0005886">
    <property type="term" value="C:plasma membrane"/>
    <property type="evidence" value="ECO:0007669"/>
    <property type="project" value="UniProtKB-SubCell"/>
</dbReference>
<accession>A0A6L3T5F2</accession>
<comment type="subcellular location">
    <subcellularLocation>
        <location evidence="1">Cell membrane</location>
        <topology evidence="1">Multi-pass membrane protein</topology>
    </subcellularLocation>
</comment>